<reference evidence="2 3" key="1">
    <citation type="journal article" date="2018" name="BMC Genomics">
        <title>Genomic comparison of Trypanosoma conorhini and Trypanosoma rangeli to Trypanosoma cruzi strains of high and low virulence.</title>
        <authorList>
            <person name="Bradwell K.R."/>
            <person name="Koparde V.N."/>
            <person name="Matveyev A.V."/>
            <person name="Serrano M.G."/>
            <person name="Alves J.M."/>
            <person name="Parikh H."/>
            <person name="Huang B."/>
            <person name="Lee V."/>
            <person name="Espinosa-Alvarez O."/>
            <person name="Ortiz P.A."/>
            <person name="Costa-Martins A.G."/>
            <person name="Teixeira M.M."/>
            <person name="Buck G.A."/>
        </authorList>
    </citation>
    <scope>NUCLEOTIDE SEQUENCE [LARGE SCALE GENOMIC DNA]</scope>
    <source>
        <strain evidence="2 3">025E</strain>
    </source>
</reference>
<dbReference type="Proteomes" id="UP000284403">
    <property type="component" value="Unassembled WGS sequence"/>
</dbReference>
<evidence type="ECO:0000313" key="2">
    <source>
        <dbReference type="EMBL" id="RNF26268.1"/>
    </source>
</evidence>
<comment type="similarity">
    <text evidence="1">Belongs to the CAF1 family.</text>
</comment>
<gene>
    <name evidence="2" type="ORF">Tco025E_01391</name>
</gene>
<evidence type="ECO:0000313" key="3">
    <source>
        <dbReference type="Proteomes" id="UP000284403"/>
    </source>
</evidence>
<name>A0A422Q8G5_9TRYP</name>
<protein>
    <submittedName>
        <fullName evidence="2">Putative ribonuclease</fullName>
    </submittedName>
</protein>
<comment type="caution">
    <text evidence="2">The sequence shown here is derived from an EMBL/GenBank/DDBJ whole genome shotgun (WGS) entry which is preliminary data.</text>
</comment>
<dbReference type="Gene3D" id="3.30.420.10">
    <property type="entry name" value="Ribonuclease H-like superfamily/Ribonuclease H"/>
    <property type="match status" value="1"/>
</dbReference>
<dbReference type="InterPro" id="IPR051181">
    <property type="entry name" value="CAF1_poly(A)_ribonucleases"/>
</dbReference>
<dbReference type="PANTHER" id="PTHR15092:SF46">
    <property type="entry name" value="PUTATIVE-RELATED"/>
    <property type="match status" value="1"/>
</dbReference>
<dbReference type="InterPro" id="IPR036397">
    <property type="entry name" value="RNaseH_sf"/>
</dbReference>
<dbReference type="OrthoDB" id="414075at2759"/>
<dbReference type="GO" id="GO:0003723">
    <property type="term" value="F:RNA binding"/>
    <property type="evidence" value="ECO:0007669"/>
    <property type="project" value="TreeGrafter"/>
</dbReference>
<dbReference type="PANTHER" id="PTHR15092">
    <property type="entry name" value="POLY A -SPECIFIC RIBONUCLEASE/TARGET OF EGR1, MEMBER 1"/>
    <property type="match status" value="1"/>
</dbReference>
<dbReference type="GO" id="GO:0000175">
    <property type="term" value="F:3'-5'-RNA exonuclease activity"/>
    <property type="evidence" value="ECO:0007669"/>
    <property type="project" value="TreeGrafter"/>
</dbReference>
<dbReference type="SUPFAM" id="SSF53098">
    <property type="entry name" value="Ribonuclease H-like"/>
    <property type="match status" value="1"/>
</dbReference>
<accession>A0A422Q8G5</accession>
<dbReference type="InterPro" id="IPR012337">
    <property type="entry name" value="RNaseH-like_sf"/>
</dbReference>
<dbReference type="AlphaFoldDB" id="A0A422Q8G5"/>
<dbReference type="GeneID" id="40315002"/>
<organism evidence="2 3">
    <name type="scientific">Trypanosoma conorhini</name>
    <dbReference type="NCBI Taxonomy" id="83891"/>
    <lineage>
        <taxon>Eukaryota</taxon>
        <taxon>Discoba</taxon>
        <taxon>Euglenozoa</taxon>
        <taxon>Kinetoplastea</taxon>
        <taxon>Metakinetoplastina</taxon>
        <taxon>Trypanosomatida</taxon>
        <taxon>Trypanosomatidae</taxon>
        <taxon>Trypanosoma</taxon>
    </lineage>
</organism>
<dbReference type="Pfam" id="PF04857">
    <property type="entry name" value="CAF1"/>
    <property type="match status" value="1"/>
</dbReference>
<proteinExistence type="inferred from homology"/>
<dbReference type="RefSeq" id="XP_029231474.1">
    <property type="nucleotide sequence ID" value="XM_029368329.1"/>
</dbReference>
<evidence type="ECO:0000256" key="1">
    <source>
        <dbReference type="ARBA" id="ARBA00008372"/>
    </source>
</evidence>
<sequence length="627" mass="70633">MTSDITFLTRQNFVEMFPAFLRDLHEADYTAVDLEFTGIDRESAAHFLRLPEEAFLRKMAAARQFCPMQIGFSMFRGDTEQASSTAANAPCADAAPQTYRDVMVSEAKAFYPTGLRGPMLKAMLESWASKGHVAPSDVEQLNKARREAELALKGSSDSAPVYEQLTELRTLSEIDAVLQIAERWKGYAEAKRRHVRVRNYSCYLLPAPEKGDGDRTVTLSSETVMFLMKNTMDLNKWMSESLFFVSFEEYLKVQLAVMHGVEAADHARAVDERLEALRQWINAFPLPEAKNQLWSEYNRIRSFACNAAVGESMEANFPFLKPPLFAELGNCMGLLGLRFVRKTITKVSSFDDLDLPIAKDPNYFGTRLLEALVAATQGRKMPLVLHNGLSDLTFLFSAMRQVIPQTLPEFKRFVREIFPVFYDTRTLTCAPSLQKFGVLTGALKKTYLALLKRNERVQIHSELSFEAVTECTMKEHDAVFDAFMTGSLFLFVQEELARVGADFRRLRGVTPIHGCVFSVNFLDDAADCILHPPSAPMFLIQHPPKMSLKLEGLRSKLLHEVESVAFLINGDHCLVKICDVGCDSAKRQQVSFLVQQWCEGLGMGFTPLDVDSRVRAHGLTYLREKAS</sequence>
<dbReference type="EMBL" id="MKKU01000049">
    <property type="protein sequence ID" value="RNF26268.1"/>
    <property type="molecule type" value="Genomic_DNA"/>
</dbReference>
<dbReference type="InterPro" id="IPR006941">
    <property type="entry name" value="RNase_CAF1"/>
</dbReference>
<keyword evidence="3" id="KW-1185">Reference proteome</keyword>